<keyword evidence="2" id="KW-0560">Oxidoreductase</keyword>
<sequence>MFLYILGLVAFYYLYRWFREIPRVQDKGNKFVYITGCDSGFGNLLARHLDKQGFCVIASCFTEKGEEDLRKACSDKLTTLHLDVRQNESIEKAAALIKDKVGAKGLWAVVNNAGVATPSANCDWLTIEDYKSMLDVNLIGVIAVTLSVLPLIKKARGRVVNVASVFGRISPMGGPYTVSKYGVEAFNDSLRRNMVHFGIKVLCIEPGFFKTNVTDRIILGKSITQLWEKMPQQVQDDYGPDFLDKVNVMMTEKLEKMSDPDLMKVVSCMEHAVSAVHPRTRYSPGWDAKFFWLPLSYMPTMLADWVLLKEAIRPAKAVN</sequence>
<dbReference type="SUPFAM" id="SSF51735">
    <property type="entry name" value="NAD(P)-binding Rossmann-fold domains"/>
    <property type="match status" value="1"/>
</dbReference>
<dbReference type="PRINTS" id="PR00081">
    <property type="entry name" value="GDHRDH"/>
</dbReference>
<dbReference type="AlphaFoldDB" id="A0ABD0XZ68"/>
<dbReference type="PRINTS" id="PR00080">
    <property type="entry name" value="SDRFAMILY"/>
</dbReference>
<evidence type="ECO:0000313" key="5">
    <source>
        <dbReference type="Proteomes" id="UP001557470"/>
    </source>
</evidence>
<evidence type="ECO:0000256" key="1">
    <source>
        <dbReference type="ARBA" id="ARBA00006484"/>
    </source>
</evidence>
<dbReference type="Pfam" id="PF00106">
    <property type="entry name" value="adh_short"/>
    <property type="match status" value="1"/>
</dbReference>
<evidence type="ECO:0008006" key="6">
    <source>
        <dbReference type="Google" id="ProtNLM"/>
    </source>
</evidence>
<dbReference type="Proteomes" id="UP001557470">
    <property type="component" value="Unassembled WGS sequence"/>
</dbReference>
<proteinExistence type="inferred from homology"/>
<dbReference type="FunFam" id="3.40.50.720:FF:000074">
    <property type="entry name" value="Retinol dehydrogenase type 1"/>
    <property type="match status" value="1"/>
</dbReference>
<dbReference type="PROSITE" id="PS00061">
    <property type="entry name" value="ADH_SHORT"/>
    <property type="match status" value="1"/>
</dbReference>
<dbReference type="InterPro" id="IPR020904">
    <property type="entry name" value="Sc_DH/Rdtase_CS"/>
</dbReference>
<dbReference type="GO" id="GO:0016491">
    <property type="term" value="F:oxidoreductase activity"/>
    <property type="evidence" value="ECO:0007669"/>
    <property type="project" value="UniProtKB-KW"/>
</dbReference>
<comment type="caution">
    <text evidence="4">The sequence shown here is derived from an EMBL/GenBank/DDBJ whole genome shotgun (WGS) entry which is preliminary data.</text>
</comment>
<dbReference type="PANTHER" id="PTHR43313:SF52">
    <property type="entry name" value="DEHYDROGENASE_REDUCTASE (SDR FAMILY) MEMBER 9"/>
    <property type="match status" value="1"/>
</dbReference>
<reference evidence="4 5" key="1">
    <citation type="submission" date="2024-06" db="EMBL/GenBank/DDBJ databases">
        <authorList>
            <person name="Pan Q."/>
            <person name="Wen M."/>
            <person name="Jouanno E."/>
            <person name="Zahm M."/>
            <person name="Klopp C."/>
            <person name="Cabau C."/>
            <person name="Louis A."/>
            <person name="Berthelot C."/>
            <person name="Parey E."/>
            <person name="Roest Crollius H."/>
            <person name="Montfort J."/>
            <person name="Robinson-Rechavi M."/>
            <person name="Bouchez O."/>
            <person name="Lampietro C."/>
            <person name="Lopez Roques C."/>
            <person name="Donnadieu C."/>
            <person name="Postlethwait J."/>
            <person name="Bobe J."/>
            <person name="Verreycken H."/>
            <person name="Guiguen Y."/>
        </authorList>
    </citation>
    <scope>NUCLEOTIDE SEQUENCE [LARGE SCALE GENOMIC DNA]</scope>
    <source>
        <strain evidence="4">Up_M1</strain>
        <tissue evidence="4">Testis</tissue>
    </source>
</reference>
<evidence type="ECO:0000313" key="4">
    <source>
        <dbReference type="EMBL" id="KAL1021935.1"/>
    </source>
</evidence>
<keyword evidence="5" id="KW-1185">Reference proteome</keyword>
<name>A0ABD0XZ68_UMBPY</name>
<accession>A0ABD0XZ68</accession>
<comment type="similarity">
    <text evidence="1 3">Belongs to the short-chain dehydrogenases/reductases (SDR) family.</text>
</comment>
<dbReference type="Gene3D" id="3.40.50.720">
    <property type="entry name" value="NAD(P)-binding Rossmann-like Domain"/>
    <property type="match status" value="1"/>
</dbReference>
<dbReference type="PANTHER" id="PTHR43313">
    <property type="entry name" value="SHORT-CHAIN DEHYDROGENASE/REDUCTASE FAMILY 9C"/>
    <property type="match status" value="1"/>
</dbReference>
<organism evidence="4 5">
    <name type="scientific">Umbra pygmaea</name>
    <name type="common">Eastern mudminnow</name>
    <dbReference type="NCBI Taxonomy" id="75934"/>
    <lineage>
        <taxon>Eukaryota</taxon>
        <taxon>Metazoa</taxon>
        <taxon>Chordata</taxon>
        <taxon>Craniata</taxon>
        <taxon>Vertebrata</taxon>
        <taxon>Euteleostomi</taxon>
        <taxon>Actinopterygii</taxon>
        <taxon>Neopterygii</taxon>
        <taxon>Teleostei</taxon>
        <taxon>Protacanthopterygii</taxon>
        <taxon>Esociformes</taxon>
        <taxon>Umbridae</taxon>
        <taxon>Umbra</taxon>
    </lineage>
</organism>
<protein>
    <recommendedName>
        <fullName evidence="6">Retinol dehydrogenase 7-like</fullName>
    </recommendedName>
</protein>
<dbReference type="InterPro" id="IPR002347">
    <property type="entry name" value="SDR_fam"/>
</dbReference>
<gene>
    <name evidence="4" type="ORF">UPYG_G00020120</name>
</gene>
<evidence type="ECO:0000256" key="2">
    <source>
        <dbReference type="ARBA" id="ARBA00023002"/>
    </source>
</evidence>
<evidence type="ECO:0000256" key="3">
    <source>
        <dbReference type="RuleBase" id="RU000363"/>
    </source>
</evidence>
<dbReference type="InterPro" id="IPR036291">
    <property type="entry name" value="NAD(P)-bd_dom_sf"/>
</dbReference>
<dbReference type="EMBL" id="JAGEUA010000001">
    <property type="protein sequence ID" value="KAL1021935.1"/>
    <property type="molecule type" value="Genomic_DNA"/>
</dbReference>